<dbReference type="InterPro" id="IPR029044">
    <property type="entry name" value="Nucleotide-diphossugar_trans"/>
</dbReference>
<reference evidence="6 7" key="1">
    <citation type="journal article" date="2019" name="Int. J. Syst. Evol. Microbiol.">
        <title>The Global Catalogue of Microorganisms (GCM) 10K type strain sequencing project: providing services to taxonomists for standard genome sequencing and annotation.</title>
        <authorList>
            <consortium name="The Broad Institute Genomics Platform"/>
            <consortium name="The Broad Institute Genome Sequencing Center for Infectious Disease"/>
            <person name="Wu L."/>
            <person name="Ma J."/>
        </authorList>
    </citation>
    <scope>NUCLEOTIDE SEQUENCE [LARGE SCALE GENOMIC DNA]</scope>
    <source>
        <strain evidence="6 7">CGMCC 1.15824</strain>
    </source>
</reference>
<dbReference type="EMBL" id="JBHSJG010000036">
    <property type="protein sequence ID" value="MFC4988814.1"/>
    <property type="molecule type" value="Genomic_DNA"/>
</dbReference>
<protein>
    <submittedName>
        <fullName evidence="6">Glycosyltransferase family 2 protein</fullName>
        <ecNumber evidence="6">2.4.-.-</ecNumber>
    </submittedName>
</protein>
<evidence type="ECO:0000256" key="3">
    <source>
        <dbReference type="SAM" id="MobiDB-lite"/>
    </source>
</evidence>
<feature type="compositionally biased region" description="Low complexity" evidence="3">
    <location>
        <begin position="331"/>
        <end position="345"/>
    </location>
</feature>
<evidence type="ECO:0000313" key="6">
    <source>
        <dbReference type="EMBL" id="MFC4988814.1"/>
    </source>
</evidence>
<dbReference type="Pfam" id="PF00535">
    <property type="entry name" value="Glycos_transf_2"/>
    <property type="match status" value="1"/>
</dbReference>
<sequence length="486" mass="53505">MVVGLSTLISAYGKLFRSRRSFPASGERPTVTAMIPALNEERTIPYALASLAAQTVPPDRVVVVDDGSTDDTTEIVAELATEFDLEIVHRRHEVPQGKTVGMKEVARESETDTVFVLDADTFLESPDYVERLLEPHADPGVASSFGTVYPTSPRAKRQFYHEQVVDSLPEGSVAHEHVRADLAEHASRTGVEGYLANNEAIIGFRNVDYHVQQRVFADGIMRAFGSTLFPVGAAVLYDRERLVSVFDDYEESLGDDLTNSEDIFLGFAFSERGWANVHLHDTYLRSDVPGLRKTFKQNYLWGSGYLQSAFYFTNLTFRFRTHSVPADEESGVTTDGGTDRGTSVSASVVASPEGAEPADERADPETDPPEGAGSEPESDRNPPALKRPMGRLIIAQVLDGLYPTTVFVMLALSGLGFVAIDAVMILIVLEYLLSVGLAVITRTRRVTLLRGLVPFVLIRTVVLPVLTYTYLRVGTDILLGNRDWRK</sequence>
<dbReference type="SUPFAM" id="SSF53448">
    <property type="entry name" value="Nucleotide-diphospho-sugar transferases"/>
    <property type="match status" value="1"/>
</dbReference>
<dbReference type="InterPro" id="IPR001173">
    <property type="entry name" value="Glyco_trans_2-like"/>
</dbReference>
<dbReference type="PANTHER" id="PTHR43630">
    <property type="entry name" value="POLY-BETA-1,6-N-ACETYL-D-GLUCOSAMINE SYNTHASE"/>
    <property type="match status" value="1"/>
</dbReference>
<keyword evidence="2 6" id="KW-0808">Transferase</keyword>
<dbReference type="Gene3D" id="3.90.550.10">
    <property type="entry name" value="Spore Coat Polysaccharide Biosynthesis Protein SpsA, Chain A"/>
    <property type="match status" value="1"/>
</dbReference>
<feature type="transmembrane region" description="Helical" evidence="4">
    <location>
        <begin position="452"/>
        <end position="471"/>
    </location>
</feature>
<organism evidence="6 7">
    <name type="scientific">Saliphagus infecundisoli</name>
    <dbReference type="NCBI Taxonomy" id="1849069"/>
    <lineage>
        <taxon>Archaea</taxon>
        <taxon>Methanobacteriati</taxon>
        <taxon>Methanobacteriota</taxon>
        <taxon>Stenosarchaea group</taxon>
        <taxon>Halobacteria</taxon>
        <taxon>Halobacteriales</taxon>
        <taxon>Natrialbaceae</taxon>
        <taxon>Saliphagus</taxon>
    </lineage>
</organism>
<dbReference type="PANTHER" id="PTHR43630:SF1">
    <property type="entry name" value="POLY-BETA-1,6-N-ACETYL-D-GLUCOSAMINE SYNTHASE"/>
    <property type="match status" value="1"/>
</dbReference>
<keyword evidence="4" id="KW-1133">Transmembrane helix</keyword>
<evidence type="ECO:0000313" key="7">
    <source>
        <dbReference type="Proteomes" id="UP001595925"/>
    </source>
</evidence>
<feature type="transmembrane region" description="Helical" evidence="4">
    <location>
        <begin position="418"/>
        <end position="440"/>
    </location>
</feature>
<keyword evidence="4" id="KW-0812">Transmembrane</keyword>
<keyword evidence="7" id="KW-1185">Reference proteome</keyword>
<evidence type="ECO:0000256" key="4">
    <source>
        <dbReference type="SAM" id="Phobius"/>
    </source>
</evidence>
<accession>A0ABD5QGR8</accession>
<dbReference type="RefSeq" id="WP_224827517.1">
    <property type="nucleotide sequence ID" value="NZ_JAIVEF010000001.1"/>
</dbReference>
<comment type="caution">
    <text evidence="6">The sequence shown here is derived from an EMBL/GenBank/DDBJ whole genome shotgun (WGS) entry which is preliminary data.</text>
</comment>
<feature type="domain" description="Glycosyltransferase 2-like" evidence="5">
    <location>
        <begin position="33"/>
        <end position="162"/>
    </location>
</feature>
<keyword evidence="4" id="KW-0472">Membrane</keyword>
<evidence type="ECO:0000259" key="5">
    <source>
        <dbReference type="Pfam" id="PF00535"/>
    </source>
</evidence>
<keyword evidence="1 6" id="KW-0328">Glycosyltransferase</keyword>
<dbReference type="GO" id="GO:0016757">
    <property type="term" value="F:glycosyltransferase activity"/>
    <property type="evidence" value="ECO:0007669"/>
    <property type="project" value="UniProtKB-KW"/>
</dbReference>
<dbReference type="Proteomes" id="UP001595925">
    <property type="component" value="Unassembled WGS sequence"/>
</dbReference>
<dbReference type="AlphaFoldDB" id="A0ABD5QGR8"/>
<evidence type="ECO:0000256" key="1">
    <source>
        <dbReference type="ARBA" id="ARBA00022676"/>
    </source>
</evidence>
<proteinExistence type="predicted"/>
<gene>
    <name evidence="6" type="ORF">ACFPFO_13775</name>
</gene>
<name>A0ABD5QGR8_9EURY</name>
<evidence type="ECO:0000256" key="2">
    <source>
        <dbReference type="ARBA" id="ARBA00022679"/>
    </source>
</evidence>
<dbReference type="EC" id="2.4.-.-" evidence="6"/>
<feature type="region of interest" description="Disordered" evidence="3">
    <location>
        <begin position="326"/>
        <end position="384"/>
    </location>
</feature>